<dbReference type="AlphaFoldDB" id="A0A8X6RNM9"/>
<evidence type="ECO:0000313" key="1">
    <source>
        <dbReference type="EMBL" id="GFX96097.1"/>
    </source>
</evidence>
<gene>
    <name evidence="1" type="ORF">TNCV_2289871</name>
</gene>
<sequence length="75" mass="8746">MESVPEPDEIGYGVEEVDYLTRQVHLEADSDGVQELFDSHNQELTIDELIKMHEQEQDIEELFRPSSIRTLNDGW</sequence>
<keyword evidence="2" id="KW-1185">Reference proteome</keyword>
<comment type="caution">
    <text evidence="1">The sequence shown here is derived from an EMBL/GenBank/DDBJ whole genome shotgun (WGS) entry which is preliminary data.</text>
</comment>
<dbReference type="Proteomes" id="UP000887159">
    <property type="component" value="Unassembled WGS sequence"/>
</dbReference>
<protein>
    <submittedName>
        <fullName evidence="1">Uncharacterized protein</fullName>
    </submittedName>
</protein>
<reference evidence="1" key="1">
    <citation type="submission" date="2020-08" db="EMBL/GenBank/DDBJ databases">
        <title>Multicomponent nature underlies the extraordinary mechanical properties of spider dragline silk.</title>
        <authorList>
            <person name="Kono N."/>
            <person name="Nakamura H."/>
            <person name="Mori M."/>
            <person name="Yoshida Y."/>
            <person name="Ohtoshi R."/>
            <person name="Malay A.D."/>
            <person name="Moran D.A.P."/>
            <person name="Tomita M."/>
            <person name="Numata K."/>
            <person name="Arakawa K."/>
        </authorList>
    </citation>
    <scope>NUCLEOTIDE SEQUENCE</scope>
</reference>
<name>A0A8X6RNM9_TRICX</name>
<evidence type="ECO:0000313" key="2">
    <source>
        <dbReference type="Proteomes" id="UP000887159"/>
    </source>
</evidence>
<organism evidence="1 2">
    <name type="scientific">Trichonephila clavipes</name>
    <name type="common">Golden silk orbweaver</name>
    <name type="synonym">Nephila clavipes</name>
    <dbReference type="NCBI Taxonomy" id="2585209"/>
    <lineage>
        <taxon>Eukaryota</taxon>
        <taxon>Metazoa</taxon>
        <taxon>Ecdysozoa</taxon>
        <taxon>Arthropoda</taxon>
        <taxon>Chelicerata</taxon>
        <taxon>Arachnida</taxon>
        <taxon>Araneae</taxon>
        <taxon>Araneomorphae</taxon>
        <taxon>Entelegynae</taxon>
        <taxon>Araneoidea</taxon>
        <taxon>Nephilidae</taxon>
        <taxon>Trichonephila</taxon>
    </lineage>
</organism>
<dbReference type="EMBL" id="BMAU01021190">
    <property type="protein sequence ID" value="GFX96097.1"/>
    <property type="molecule type" value="Genomic_DNA"/>
</dbReference>
<proteinExistence type="predicted"/>
<accession>A0A8X6RNM9</accession>